<protein>
    <submittedName>
        <fullName evidence="1">Uncharacterized protein</fullName>
    </submittedName>
</protein>
<dbReference type="EMBL" id="FWXB01000004">
    <property type="protein sequence ID" value="SMC11821.1"/>
    <property type="molecule type" value="Genomic_DNA"/>
</dbReference>
<reference evidence="1 2" key="1">
    <citation type="submission" date="2017-03" db="EMBL/GenBank/DDBJ databases">
        <authorList>
            <person name="Afonso C.L."/>
            <person name="Miller P.J."/>
            <person name="Scott M.A."/>
            <person name="Spackman E."/>
            <person name="Goraichik I."/>
            <person name="Dimitrov K.M."/>
            <person name="Suarez D.L."/>
            <person name="Swayne D.E."/>
        </authorList>
    </citation>
    <scope>NUCLEOTIDE SEQUENCE [LARGE SCALE GENOMIC DNA]</scope>
    <source>
        <strain evidence="1 2">CECT 7745</strain>
    </source>
</reference>
<evidence type="ECO:0000313" key="2">
    <source>
        <dbReference type="Proteomes" id="UP000193224"/>
    </source>
</evidence>
<keyword evidence="2" id="KW-1185">Reference proteome</keyword>
<dbReference type="AlphaFoldDB" id="A0A1X7BQE5"/>
<evidence type="ECO:0000313" key="1">
    <source>
        <dbReference type="EMBL" id="SMC11821.1"/>
    </source>
</evidence>
<dbReference type="Pfam" id="PF13814">
    <property type="entry name" value="Replic_Relax"/>
    <property type="match status" value="1"/>
</dbReference>
<sequence>MGTHTSTYRTFTAEILFYIQCPMRKPPNQIARTDSLGRRINFVRSPKGVYIHLSDRDLKTLSWQHRHGDLPTPYIHKYRYLMGYSKSPKTVCTSRRYRDFFHETKTRHNGAYIDWPFQQLQDVFRPNSSFRVHRPSKHAIEALRDADLLRLSTPASSSSWWHDFLRSCFTANIELQCLEQPDVFTFIHHDTVINNAIEKVGQAPKFQVAGETFSPDVLFGIRYNEAKKVKLFAVEIDMMTESINSEKNGNSIREKMRRYQSYIKSGAYKKEFAFGGGFFNIYLTTNYRHACNMVKNAPEEPFLLFSWVPYFVFPRRPPELMPWLFNEAYDRSGHSPFFIDRQ</sequence>
<gene>
    <name evidence="1" type="ORF">ROA7745_01640</name>
</gene>
<organism evidence="1 2">
    <name type="scientific">Roseovarius aestuarii</name>
    <dbReference type="NCBI Taxonomy" id="475083"/>
    <lineage>
        <taxon>Bacteria</taxon>
        <taxon>Pseudomonadati</taxon>
        <taxon>Pseudomonadota</taxon>
        <taxon>Alphaproteobacteria</taxon>
        <taxon>Rhodobacterales</taxon>
        <taxon>Roseobacteraceae</taxon>
        <taxon>Roseovarius</taxon>
    </lineage>
</organism>
<proteinExistence type="predicted"/>
<dbReference type="Proteomes" id="UP000193224">
    <property type="component" value="Unassembled WGS sequence"/>
</dbReference>
<accession>A0A1X7BQE5</accession>
<dbReference type="InterPro" id="IPR025855">
    <property type="entry name" value="Replic_Relax"/>
</dbReference>
<name>A0A1X7BQE5_9RHOB</name>